<reference evidence="1" key="1">
    <citation type="journal article" date="2014" name="Front. Microbiol.">
        <title>High frequency of phylogenetically diverse reductive dehalogenase-homologous genes in deep subseafloor sedimentary metagenomes.</title>
        <authorList>
            <person name="Kawai M."/>
            <person name="Futagami T."/>
            <person name="Toyoda A."/>
            <person name="Takaki Y."/>
            <person name="Nishi S."/>
            <person name="Hori S."/>
            <person name="Arai W."/>
            <person name="Tsubouchi T."/>
            <person name="Morono Y."/>
            <person name="Uchiyama I."/>
            <person name="Ito T."/>
            <person name="Fujiyama A."/>
            <person name="Inagaki F."/>
            <person name="Takami H."/>
        </authorList>
    </citation>
    <scope>NUCLEOTIDE SEQUENCE</scope>
    <source>
        <strain evidence="1">Expedition CK06-06</strain>
    </source>
</reference>
<accession>X1HRH9</accession>
<feature type="non-terminal residue" evidence="1">
    <location>
        <position position="68"/>
    </location>
</feature>
<feature type="non-terminal residue" evidence="1">
    <location>
        <position position="1"/>
    </location>
</feature>
<protein>
    <recommendedName>
        <fullName evidence="2">Beta-lactamase-related domain-containing protein</fullName>
    </recommendedName>
</protein>
<evidence type="ECO:0008006" key="2">
    <source>
        <dbReference type="Google" id="ProtNLM"/>
    </source>
</evidence>
<gene>
    <name evidence="1" type="ORF">S03H2_26962</name>
</gene>
<sequence length="68" mass="7697">LKGDKILSAEAKKKIFTPFLNDYGYGWDVLETERGILIQHDGGSMLGNSAEIRRYIDADVFTILFCNQ</sequence>
<dbReference type="Gene3D" id="3.40.710.10">
    <property type="entry name" value="DD-peptidase/beta-lactamase superfamily"/>
    <property type="match status" value="1"/>
</dbReference>
<dbReference type="EMBL" id="BARU01015896">
    <property type="protein sequence ID" value="GAH56434.1"/>
    <property type="molecule type" value="Genomic_DNA"/>
</dbReference>
<dbReference type="InterPro" id="IPR012338">
    <property type="entry name" value="Beta-lactam/transpept-like"/>
</dbReference>
<organism evidence="1">
    <name type="scientific">marine sediment metagenome</name>
    <dbReference type="NCBI Taxonomy" id="412755"/>
    <lineage>
        <taxon>unclassified sequences</taxon>
        <taxon>metagenomes</taxon>
        <taxon>ecological metagenomes</taxon>
    </lineage>
</organism>
<proteinExistence type="predicted"/>
<comment type="caution">
    <text evidence="1">The sequence shown here is derived from an EMBL/GenBank/DDBJ whole genome shotgun (WGS) entry which is preliminary data.</text>
</comment>
<dbReference type="AlphaFoldDB" id="X1HRH9"/>
<dbReference type="SUPFAM" id="SSF56601">
    <property type="entry name" value="beta-lactamase/transpeptidase-like"/>
    <property type="match status" value="1"/>
</dbReference>
<name>X1HRH9_9ZZZZ</name>
<evidence type="ECO:0000313" key="1">
    <source>
        <dbReference type="EMBL" id="GAH56434.1"/>
    </source>
</evidence>